<dbReference type="PRINTS" id="PR00081">
    <property type="entry name" value="GDHRDH"/>
</dbReference>
<dbReference type="Gene3D" id="3.40.50.720">
    <property type="entry name" value="NAD(P)-binding Rossmann-like Domain"/>
    <property type="match status" value="1"/>
</dbReference>
<dbReference type="InterPro" id="IPR036291">
    <property type="entry name" value="NAD(P)-bd_dom_sf"/>
</dbReference>
<dbReference type="InterPro" id="IPR020904">
    <property type="entry name" value="Sc_DH/Rdtase_CS"/>
</dbReference>
<feature type="domain" description="Ketoreductase" evidence="2">
    <location>
        <begin position="6"/>
        <end position="190"/>
    </location>
</feature>
<name>A0A8S4ESX7_PLUXY</name>
<proteinExistence type="predicted"/>
<evidence type="ECO:0000313" key="3">
    <source>
        <dbReference type="EMBL" id="CAG9118458.1"/>
    </source>
</evidence>
<reference evidence="3" key="1">
    <citation type="submission" date="2020-11" db="EMBL/GenBank/DDBJ databases">
        <authorList>
            <person name="Whiteford S."/>
        </authorList>
    </citation>
    <scope>NUCLEOTIDE SEQUENCE</scope>
</reference>
<evidence type="ECO:0000259" key="2">
    <source>
        <dbReference type="SMART" id="SM00822"/>
    </source>
</evidence>
<accession>A0A8S4ESX7</accession>
<dbReference type="InterPro" id="IPR057326">
    <property type="entry name" value="KR_dom"/>
</dbReference>
<comment type="caution">
    <text evidence="3">The sequence shown here is derived from an EMBL/GenBank/DDBJ whole genome shotgun (WGS) entry which is preliminary data.</text>
</comment>
<protein>
    <submittedName>
        <fullName evidence="3">(diamondback moth) hypothetical protein</fullName>
    </submittedName>
</protein>
<dbReference type="FunFam" id="3.40.50.720:FF:000084">
    <property type="entry name" value="Short-chain dehydrogenase reductase"/>
    <property type="match status" value="1"/>
</dbReference>
<dbReference type="SMART" id="SM00822">
    <property type="entry name" value="PKS_KR"/>
    <property type="match status" value="1"/>
</dbReference>
<keyword evidence="4" id="KW-1185">Reference proteome</keyword>
<dbReference type="EMBL" id="CAJHNJ030000021">
    <property type="protein sequence ID" value="CAG9118458.1"/>
    <property type="molecule type" value="Genomic_DNA"/>
</dbReference>
<dbReference type="SUPFAM" id="SSF51735">
    <property type="entry name" value="NAD(P)-binding Rossmann-fold domains"/>
    <property type="match status" value="1"/>
</dbReference>
<dbReference type="InterPro" id="IPR002347">
    <property type="entry name" value="SDR_fam"/>
</dbReference>
<dbReference type="PROSITE" id="PS00061">
    <property type="entry name" value="ADH_SHORT"/>
    <property type="match status" value="1"/>
</dbReference>
<dbReference type="PANTHER" id="PTHR43975:SF2">
    <property type="entry name" value="EG:BACR7A4.14 PROTEIN-RELATED"/>
    <property type="match status" value="1"/>
</dbReference>
<keyword evidence="1" id="KW-0560">Oxidoreductase</keyword>
<evidence type="ECO:0000313" key="4">
    <source>
        <dbReference type="Proteomes" id="UP000653454"/>
    </source>
</evidence>
<dbReference type="Proteomes" id="UP000653454">
    <property type="component" value="Unassembled WGS sequence"/>
</dbReference>
<organism evidence="3 4">
    <name type="scientific">Plutella xylostella</name>
    <name type="common">Diamondback moth</name>
    <name type="synonym">Plutella maculipennis</name>
    <dbReference type="NCBI Taxonomy" id="51655"/>
    <lineage>
        <taxon>Eukaryota</taxon>
        <taxon>Metazoa</taxon>
        <taxon>Ecdysozoa</taxon>
        <taxon>Arthropoda</taxon>
        <taxon>Hexapoda</taxon>
        <taxon>Insecta</taxon>
        <taxon>Pterygota</taxon>
        <taxon>Neoptera</taxon>
        <taxon>Endopterygota</taxon>
        <taxon>Lepidoptera</taxon>
        <taxon>Glossata</taxon>
        <taxon>Ditrysia</taxon>
        <taxon>Yponomeutoidea</taxon>
        <taxon>Plutellidae</taxon>
        <taxon>Plutella</taxon>
    </lineage>
</organism>
<gene>
    <name evidence="3" type="ORF">PLXY2_LOCUS6666</name>
</gene>
<sequence length="253" mass="27052">MSFKDKVVIVTGASSGIGAATAVELCRQGAAVVLAARNQSKLAAVRARCAAAGPPPLLLPTDLVNEADLKNLVDKTVEKYGRIDVLINNAGFGIKEPFESDKAVQVFDDIHNLNLRAVVQLTHLAMPHLIKTKGNIVNISSVAALKTFPSSWAYCTAKAGLDHFSRCIAAELAPKGVRVNVVNPGPVRTDFIENMGLEDVEQFFDHMAQMTALKRVSEPQEIADVIVFLASDKAKGVTGANWMADDGAMVNTQ</sequence>
<evidence type="ECO:0000256" key="1">
    <source>
        <dbReference type="ARBA" id="ARBA00023002"/>
    </source>
</evidence>
<dbReference type="AlphaFoldDB" id="A0A8S4ESX7"/>
<dbReference type="PANTHER" id="PTHR43975">
    <property type="entry name" value="ZGC:101858"/>
    <property type="match status" value="1"/>
</dbReference>
<dbReference type="GO" id="GO:0006629">
    <property type="term" value="P:lipid metabolic process"/>
    <property type="evidence" value="ECO:0007669"/>
    <property type="project" value="UniProtKB-ARBA"/>
</dbReference>
<dbReference type="GO" id="GO:0016491">
    <property type="term" value="F:oxidoreductase activity"/>
    <property type="evidence" value="ECO:0007669"/>
    <property type="project" value="UniProtKB-KW"/>
</dbReference>
<dbReference type="PRINTS" id="PR00080">
    <property type="entry name" value="SDRFAMILY"/>
</dbReference>
<dbReference type="Pfam" id="PF13561">
    <property type="entry name" value="adh_short_C2"/>
    <property type="match status" value="1"/>
</dbReference>